<evidence type="ECO:0000313" key="2">
    <source>
        <dbReference type="Proteomes" id="UP000006258"/>
    </source>
</evidence>
<evidence type="ECO:0000313" key="1">
    <source>
        <dbReference type="EMBL" id="EFK57352.1"/>
    </source>
</evidence>
<organism evidence="1 2">
    <name type="scientific">Sphingobacterium spiritivorum ATCC 33861</name>
    <dbReference type="NCBI Taxonomy" id="525373"/>
    <lineage>
        <taxon>Bacteria</taxon>
        <taxon>Pseudomonadati</taxon>
        <taxon>Bacteroidota</taxon>
        <taxon>Sphingobacteriia</taxon>
        <taxon>Sphingobacteriales</taxon>
        <taxon>Sphingobacteriaceae</taxon>
        <taxon>Sphingobacterium</taxon>
    </lineage>
</organism>
<accession>D7VN55</accession>
<name>D7VN55_SPHSI</name>
<dbReference type="OrthoDB" id="1094042at2"/>
<dbReference type="eggNOG" id="ENOG50336GH">
    <property type="taxonomic scope" value="Bacteria"/>
</dbReference>
<comment type="caution">
    <text evidence="1">The sequence shown here is derived from an EMBL/GenBank/DDBJ whole genome shotgun (WGS) entry which is preliminary data.</text>
</comment>
<reference evidence="1" key="1">
    <citation type="submission" date="2010-07" db="EMBL/GenBank/DDBJ databases">
        <authorList>
            <person name="Muzny D."/>
            <person name="Qin X."/>
            <person name="Buhay C."/>
            <person name="Dugan-Rocha S."/>
            <person name="Ding Y."/>
            <person name="Chen G."/>
            <person name="Hawes A."/>
            <person name="Holder M."/>
            <person name="Jhangiani S."/>
            <person name="Johnson A."/>
            <person name="Khan Z."/>
            <person name="Li Z."/>
            <person name="Liu W."/>
            <person name="Liu X."/>
            <person name="Perez L."/>
            <person name="Shen H."/>
            <person name="Wang Q."/>
            <person name="Watt J."/>
            <person name="Xi L."/>
            <person name="Xin Y."/>
            <person name="Zhou J."/>
            <person name="Deng J."/>
            <person name="Jiang H."/>
            <person name="Liu Y."/>
            <person name="Qu J."/>
            <person name="Song X.-Z."/>
            <person name="Zhang L."/>
            <person name="Villasana D."/>
            <person name="Johnson A."/>
            <person name="Liu J."/>
            <person name="Liyanage D."/>
            <person name="Lorensuhewa L."/>
            <person name="Robinson T."/>
            <person name="Song A."/>
            <person name="Song B.-B."/>
            <person name="Dinh H."/>
            <person name="Thornton R."/>
            <person name="Coyle M."/>
            <person name="Francisco L."/>
            <person name="Jackson L."/>
            <person name="Javaid M."/>
            <person name="Korchina V."/>
            <person name="Kovar C."/>
            <person name="Mata R."/>
            <person name="Mathew T."/>
            <person name="Ngo R."/>
            <person name="Nguyen L."/>
            <person name="Nguyen N."/>
            <person name="Okwuonu G."/>
            <person name="Ongeri F."/>
            <person name="Pham C."/>
            <person name="Simmons D."/>
            <person name="Wilczek-Boney K."/>
            <person name="Hale W."/>
            <person name="Jakkamsetti A."/>
            <person name="Pham P."/>
            <person name="Ruth R."/>
            <person name="San Lucas F."/>
            <person name="Warren J."/>
            <person name="Zhang J."/>
            <person name="Zhao Z."/>
            <person name="Zhou C."/>
            <person name="Zhu D."/>
            <person name="Lee S."/>
            <person name="Bess C."/>
            <person name="Blankenburg K."/>
            <person name="Forbes L."/>
            <person name="Fu Q."/>
            <person name="Gubbala S."/>
            <person name="Hirani K."/>
            <person name="Jayaseelan J.C."/>
            <person name="Lara F."/>
            <person name="Munidasa M."/>
            <person name="Palculict T."/>
            <person name="Patil S."/>
            <person name="Pu L.-L."/>
            <person name="Saada N."/>
            <person name="Tang L."/>
            <person name="Weissenberger G."/>
            <person name="Zhu Y."/>
            <person name="Hemphill L."/>
            <person name="Shang Y."/>
            <person name="Youmans B."/>
            <person name="Ayvaz T."/>
            <person name="Ross M."/>
            <person name="Santibanez J."/>
            <person name="Aqrawi P."/>
            <person name="Gross S."/>
            <person name="Joshi V."/>
            <person name="Fowler G."/>
            <person name="Nazareth L."/>
            <person name="Reid J."/>
            <person name="Worley K."/>
            <person name="Petrosino J."/>
            <person name="Highlander S."/>
            <person name="Gibbs R."/>
        </authorList>
    </citation>
    <scope>NUCLEOTIDE SEQUENCE [LARGE SCALE GENOMIC DNA]</scope>
    <source>
        <strain evidence="1">ATCC 33861</strain>
    </source>
</reference>
<dbReference type="STRING" id="525373.HMPREF0766_12425"/>
<dbReference type="RefSeq" id="WP_002992964.1">
    <property type="nucleotide sequence ID" value="NZ_GL379770.1"/>
</dbReference>
<keyword evidence="2" id="KW-1185">Reference proteome</keyword>
<dbReference type="AlphaFoldDB" id="D7VN55"/>
<proteinExistence type="predicted"/>
<sequence>MAVQVNLVDDQINVDTSKDSIVIIHNQFCIPGGKSLDVTGFAPDVINAGHILIKETATNNYKPMPLNAGATAYAALPADHEYAGVLVATILKKRPFAGVMIEGYVNEVASPFPVTAIKAAFLTALNNEVKFRSDLA</sequence>
<dbReference type="EMBL" id="ACHA02000011">
    <property type="protein sequence ID" value="EFK57352.1"/>
    <property type="molecule type" value="Genomic_DNA"/>
</dbReference>
<dbReference type="GeneID" id="95427974"/>
<dbReference type="Proteomes" id="UP000006258">
    <property type="component" value="Unassembled WGS sequence"/>
</dbReference>
<protein>
    <submittedName>
        <fullName evidence="1">Uncharacterized protein</fullName>
    </submittedName>
</protein>
<gene>
    <name evidence="1" type="ORF">HMPREF0766_12425</name>
</gene>
<dbReference type="HOGENOM" id="CLU_1874120_0_0_10"/>